<dbReference type="Proteomes" id="UP001501303">
    <property type="component" value="Unassembled WGS sequence"/>
</dbReference>
<evidence type="ECO:0000256" key="2">
    <source>
        <dbReference type="SAM" id="SignalP"/>
    </source>
</evidence>
<organism evidence="4 5">
    <name type="scientific">Streptomyces sodiiphilus</name>
    <dbReference type="NCBI Taxonomy" id="226217"/>
    <lineage>
        <taxon>Bacteria</taxon>
        <taxon>Bacillati</taxon>
        <taxon>Actinomycetota</taxon>
        <taxon>Actinomycetes</taxon>
        <taxon>Kitasatosporales</taxon>
        <taxon>Streptomycetaceae</taxon>
        <taxon>Streptomyces</taxon>
    </lineage>
</organism>
<dbReference type="Pfam" id="PF00496">
    <property type="entry name" value="SBP_bac_5"/>
    <property type="match status" value="1"/>
</dbReference>
<feature type="domain" description="Solute-binding protein family 5" evidence="3">
    <location>
        <begin position="103"/>
        <end position="481"/>
    </location>
</feature>
<comment type="caution">
    <text evidence="4">The sequence shown here is derived from an EMBL/GenBank/DDBJ whole genome shotgun (WGS) entry which is preliminary data.</text>
</comment>
<evidence type="ECO:0000259" key="3">
    <source>
        <dbReference type="Pfam" id="PF00496"/>
    </source>
</evidence>
<dbReference type="Gene3D" id="3.10.105.10">
    <property type="entry name" value="Dipeptide-binding Protein, Domain 3"/>
    <property type="match status" value="1"/>
</dbReference>
<dbReference type="SUPFAM" id="SSF53850">
    <property type="entry name" value="Periplasmic binding protein-like II"/>
    <property type="match status" value="1"/>
</dbReference>
<dbReference type="Gene3D" id="3.90.76.10">
    <property type="entry name" value="Dipeptide-binding Protein, Domain 1"/>
    <property type="match status" value="1"/>
</dbReference>
<dbReference type="PROSITE" id="PS51257">
    <property type="entry name" value="PROKAR_LIPOPROTEIN"/>
    <property type="match status" value="1"/>
</dbReference>
<keyword evidence="5" id="KW-1185">Reference proteome</keyword>
<evidence type="ECO:0000256" key="1">
    <source>
        <dbReference type="SAM" id="MobiDB-lite"/>
    </source>
</evidence>
<name>A0ABN2P1C9_9ACTN</name>
<dbReference type="Gene3D" id="3.40.190.10">
    <property type="entry name" value="Periplasmic binding protein-like II"/>
    <property type="match status" value="1"/>
</dbReference>
<gene>
    <name evidence="4" type="ORF">GCM10009716_17430</name>
</gene>
<dbReference type="InterPro" id="IPR039424">
    <property type="entry name" value="SBP_5"/>
</dbReference>
<feature type="chain" id="PRO_5046686839" evidence="2">
    <location>
        <begin position="26"/>
        <end position="584"/>
    </location>
</feature>
<dbReference type="RefSeq" id="WP_344260085.1">
    <property type="nucleotide sequence ID" value="NZ_BAAAMJ010000015.1"/>
</dbReference>
<dbReference type="EMBL" id="BAAAMJ010000015">
    <property type="protein sequence ID" value="GAA1908037.1"/>
    <property type="molecule type" value="Genomic_DNA"/>
</dbReference>
<reference evidence="4 5" key="1">
    <citation type="journal article" date="2019" name="Int. J. Syst. Evol. Microbiol.">
        <title>The Global Catalogue of Microorganisms (GCM) 10K type strain sequencing project: providing services to taxonomists for standard genome sequencing and annotation.</title>
        <authorList>
            <consortium name="The Broad Institute Genomics Platform"/>
            <consortium name="The Broad Institute Genome Sequencing Center for Infectious Disease"/>
            <person name="Wu L."/>
            <person name="Ma J."/>
        </authorList>
    </citation>
    <scope>NUCLEOTIDE SEQUENCE [LARGE SCALE GENOMIC DNA]</scope>
    <source>
        <strain evidence="4 5">JCM 13581</strain>
    </source>
</reference>
<feature type="region of interest" description="Disordered" evidence="1">
    <location>
        <begin position="26"/>
        <end position="47"/>
    </location>
</feature>
<protein>
    <submittedName>
        <fullName evidence="4">ABC transporter substrate-binding protein</fullName>
    </submittedName>
</protein>
<dbReference type="PIRSF" id="PIRSF002741">
    <property type="entry name" value="MppA"/>
    <property type="match status" value="1"/>
</dbReference>
<proteinExistence type="predicted"/>
<keyword evidence="2" id="KW-0732">Signal</keyword>
<dbReference type="CDD" id="cd08501">
    <property type="entry name" value="PBP2_Lpqw"/>
    <property type="match status" value="1"/>
</dbReference>
<accession>A0ABN2P1C9</accession>
<dbReference type="InterPro" id="IPR000914">
    <property type="entry name" value="SBP_5_dom"/>
</dbReference>
<dbReference type="PANTHER" id="PTHR30290">
    <property type="entry name" value="PERIPLASMIC BINDING COMPONENT OF ABC TRANSPORTER"/>
    <property type="match status" value="1"/>
</dbReference>
<feature type="signal peptide" evidence="2">
    <location>
        <begin position="1"/>
        <end position="25"/>
    </location>
</feature>
<dbReference type="InterPro" id="IPR030678">
    <property type="entry name" value="Peptide/Ni-bd"/>
</dbReference>
<evidence type="ECO:0000313" key="5">
    <source>
        <dbReference type="Proteomes" id="UP001501303"/>
    </source>
</evidence>
<evidence type="ECO:0000313" key="4">
    <source>
        <dbReference type="EMBL" id="GAA1908037.1"/>
    </source>
</evidence>
<sequence>MTRFGKTSKLVAASLVGALALTACSSDNGNDDGDSKDNGSGDGPSGTVTLAWGQPFDSYNNTTAGANSFANVIVLNWVTTGFWQFAGEDGLLTPNEEFGTYEQTSEDPLVVEYTINDDAVWSDGESIDCDDFLLWWAQQSGKSPFSVIGSAGIEDTAVPECEAGDKHFVLEYGTPYADWAANGPSHGNTTMMPAHVVADQGGISTDELIEAIKSEDWDALEDAAEFFNNGWLIDGGLPDAELIPSSGPYLLDSYEEGQHVTLKYNENYWGEAPATETIVIRQIAEPEMAQALENGEVDIIAPQPTVDMVEQINALSGINSQVGNGYTYEHLDFNFNEGPFSDNLALREAFALCVPRQLIVDNLIKPVTPDAPVKQIRNIAPWDPGFDEANAHIAEELEQYGEQDIERAREILEEEDAVGTTIKVQTLDNQRRNDTGALIKDACDEAGFDVDFSATPDFFATDGGLSQGTFDVAMFGWIGSSLISGWNSTFKTVEECTADGKGNNNGCYSNPEVDKLLQEVLVEADQETALQMVAEIEKILWQDLATIPIFQHPNITAWAENVENIVPNPTQTGVVWNMPEWSKS</sequence>
<dbReference type="PANTHER" id="PTHR30290:SF65">
    <property type="entry name" value="MONOACYL PHOSPHATIDYLINOSITOL TETRAMANNOSIDE-BINDING PROTEIN LPQW-RELATED"/>
    <property type="match status" value="1"/>
</dbReference>